<comment type="similarity">
    <text evidence="2">Belongs to the class-I pyridoxal-phosphate-dependent aminotransferase family.</text>
</comment>
<evidence type="ECO:0000259" key="6">
    <source>
        <dbReference type="Pfam" id="PF00155"/>
    </source>
</evidence>
<dbReference type="GO" id="GO:0008793">
    <property type="term" value="F:aromatic-amino-acid transaminase activity"/>
    <property type="evidence" value="ECO:0007669"/>
    <property type="project" value="TreeGrafter"/>
</dbReference>
<dbReference type="InterPro" id="IPR015424">
    <property type="entry name" value="PyrdxlP-dep_Trfase"/>
</dbReference>
<dbReference type="OrthoDB" id="691673at2759"/>
<dbReference type="GO" id="GO:0006571">
    <property type="term" value="P:tyrosine biosynthetic process"/>
    <property type="evidence" value="ECO:0007669"/>
    <property type="project" value="TreeGrafter"/>
</dbReference>
<evidence type="ECO:0000313" key="7">
    <source>
        <dbReference type="EMBL" id="KAF0325080.1"/>
    </source>
</evidence>
<accession>A0A8H3WEY9</accession>
<dbReference type="GO" id="GO:0009074">
    <property type="term" value="P:aromatic amino acid family catabolic process"/>
    <property type="evidence" value="ECO:0007669"/>
    <property type="project" value="TreeGrafter"/>
</dbReference>
<evidence type="ECO:0000256" key="3">
    <source>
        <dbReference type="ARBA" id="ARBA00022576"/>
    </source>
</evidence>
<evidence type="ECO:0000313" key="8">
    <source>
        <dbReference type="Proteomes" id="UP000434172"/>
    </source>
</evidence>
<sequence length="509" mass="56760">MSTQLDRQLARFEARRAAALPLPGGSGPHTSSFHFRQPPFGEKPKAKRWDHRLSIEALTQFTSELKVASRAGGPTGKAPKISLGTGRPAPQYFPFISIQMHAMNNPQDTGSDTINAEPTMVCTKGEAVYNLDIAMNYGYSAGPPQLLRWITEHIELVHNPPYADWESTITCGTTSAIELSFRLLCNRGDWILVKQYSYPGSGTTAKCQGLQILGIKVDDLGLCPDDLDGQLCNWDVQRGKKPFVLYTIPSGQNPTGTTQSLERRKAIYNIAEKHDLYILEDDPYFFLHLGEISGQRCGVDQGLEVWLRQLPKSYLSLDVSGRVMRMDTTSKMVAPGLRLGWITASSQVAQKFVNQMESGPLAPSGASQAMAYKLLDEFWGHKGLFNWLHRLSAEYRHRRDVLHRACQRYLPLEISHWATPVSGMFLWIEFTLSQHAAAGDYDAVLMVEDKIYNSALSNGVLVSKGSWFATDLDLDKVCFRLSFANASDEEFDVAVKCFASAAKEELQPR</sequence>
<dbReference type="InterPro" id="IPR050859">
    <property type="entry name" value="Class-I_PLP-dep_aminotransf"/>
</dbReference>
<dbReference type="EMBL" id="WOWK01000039">
    <property type="protein sequence ID" value="KAF0325080.1"/>
    <property type="molecule type" value="Genomic_DNA"/>
</dbReference>
<evidence type="ECO:0000256" key="2">
    <source>
        <dbReference type="ARBA" id="ARBA00007441"/>
    </source>
</evidence>
<dbReference type="Pfam" id="PF00155">
    <property type="entry name" value="Aminotran_1_2"/>
    <property type="match status" value="1"/>
</dbReference>
<evidence type="ECO:0000256" key="4">
    <source>
        <dbReference type="ARBA" id="ARBA00022679"/>
    </source>
</evidence>
<dbReference type="InterPro" id="IPR015421">
    <property type="entry name" value="PyrdxlP-dep_Trfase_major"/>
</dbReference>
<keyword evidence="8" id="KW-1185">Reference proteome</keyword>
<dbReference type="InterPro" id="IPR004839">
    <property type="entry name" value="Aminotransferase_I/II_large"/>
</dbReference>
<evidence type="ECO:0000256" key="1">
    <source>
        <dbReference type="ARBA" id="ARBA00001933"/>
    </source>
</evidence>
<comment type="caution">
    <text evidence="7">The sequence shown here is derived from an EMBL/GenBank/DDBJ whole genome shotgun (WGS) entry which is preliminary data.</text>
</comment>
<dbReference type="CDD" id="cd00609">
    <property type="entry name" value="AAT_like"/>
    <property type="match status" value="1"/>
</dbReference>
<dbReference type="GO" id="GO:0030170">
    <property type="term" value="F:pyridoxal phosphate binding"/>
    <property type="evidence" value="ECO:0007669"/>
    <property type="project" value="InterPro"/>
</dbReference>
<keyword evidence="4 7" id="KW-0808">Transferase</keyword>
<dbReference type="SUPFAM" id="SSF53383">
    <property type="entry name" value="PLP-dependent transferases"/>
    <property type="match status" value="1"/>
</dbReference>
<evidence type="ECO:0000256" key="5">
    <source>
        <dbReference type="ARBA" id="ARBA00022898"/>
    </source>
</evidence>
<gene>
    <name evidence="7" type="ORF">GQ607_007701</name>
</gene>
<proteinExistence type="inferred from homology"/>
<protein>
    <submittedName>
        <fullName evidence="7">Aromatic aminotransferase</fullName>
    </submittedName>
</protein>
<dbReference type="GO" id="GO:0047536">
    <property type="term" value="F:2-aminoadipate transaminase activity"/>
    <property type="evidence" value="ECO:0007669"/>
    <property type="project" value="TreeGrafter"/>
</dbReference>
<name>A0A8H3WEY9_9PEZI</name>
<comment type="cofactor">
    <cofactor evidence="1">
        <name>pyridoxal 5'-phosphate</name>
        <dbReference type="ChEBI" id="CHEBI:597326"/>
    </cofactor>
</comment>
<dbReference type="PANTHER" id="PTHR42790">
    <property type="entry name" value="AMINOTRANSFERASE"/>
    <property type="match status" value="1"/>
</dbReference>
<reference evidence="7 8" key="1">
    <citation type="submission" date="2019-12" db="EMBL/GenBank/DDBJ databases">
        <title>A genome sequence resource for the geographically widespread anthracnose pathogen Colletotrichum asianum.</title>
        <authorList>
            <person name="Meng Y."/>
        </authorList>
    </citation>
    <scope>NUCLEOTIDE SEQUENCE [LARGE SCALE GENOMIC DNA]</scope>
    <source>
        <strain evidence="7 8">ICMP 18580</strain>
    </source>
</reference>
<organism evidence="7 8">
    <name type="scientific">Colletotrichum asianum</name>
    <dbReference type="NCBI Taxonomy" id="702518"/>
    <lineage>
        <taxon>Eukaryota</taxon>
        <taxon>Fungi</taxon>
        <taxon>Dikarya</taxon>
        <taxon>Ascomycota</taxon>
        <taxon>Pezizomycotina</taxon>
        <taxon>Sordariomycetes</taxon>
        <taxon>Hypocreomycetidae</taxon>
        <taxon>Glomerellales</taxon>
        <taxon>Glomerellaceae</taxon>
        <taxon>Colletotrichum</taxon>
        <taxon>Colletotrichum gloeosporioides species complex</taxon>
    </lineage>
</organism>
<dbReference type="GO" id="GO:0019878">
    <property type="term" value="P:lysine biosynthetic process via aminoadipic acid"/>
    <property type="evidence" value="ECO:0007669"/>
    <property type="project" value="TreeGrafter"/>
</dbReference>
<dbReference type="PANTHER" id="PTHR42790:SF21">
    <property type="entry name" value="AROMATIC_AMINOADIPATE AMINOTRANSFERASE 1"/>
    <property type="match status" value="1"/>
</dbReference>
<dbReference type="Proteomes" id="UP000434172">
    <property type="component" value="Unassembled WGS sequence"/>
</dbReference>
<keyword evidence="3 7" id="KW-0032">Aminotransferase</keyword>
<feature type="domain" description="Aminotransferase class I/classII large" evidence="6">
    <location>
        <begin position="137"/>
        <end position="496"/>
    </location>
</feature>
<dbReference type="AlphaFoldDB" id="A0A8H3WEY9"/>
<keyword evidence="5" id="KW-0663">Pyridoxal phosphate</keyword>
<dbReference type="Gene3D" id="3.40.640.10">
    <property type="entry name" value="Type I PLP-dependent aspartate aminotransferase-like (Major domain)"/>
    <property type="match status" value="1"/>
</dbReference>